<dbReference type="Pfam" id="PF01476">
    <property type="entry name" value="LysM"/>
    <property type="match status" value="1"/>
</dbReference>
<dbReference type="InterPro" id="IPR008258">
    <property type="entry name" value="Transglycosylase_SLT_dom_1"/>
</dbReference>
<feature type="chain" id="PRO_5047033052" evidence="2">
    <location>
        <begin position="30"/>
        <end position="471"/>
    </location>
</feature>
<name>A0ABX1I839_9GAMM</name>
<evidence type="ECO:0000256" key="1">
    <source>
        <dbReference type="ARBA" id="ARBA00007734"/>
    </source>
</evidence>
<comment type="caution">
    <text evidence="4">The sequence shown here is derived from an EMBL/GenBank/DDBJ whole genome shotgun (WGS) entry which is preliminary data.</text>
</comment>
<sequence>MRPDPVCRCRPRWMLGALSLMLLVLSGCASTGMHGHYGSERFPVPDEIADNVDFWRHVYGVWRRDQIAFHDDRHLGVIYEVATLPGASQESYTPEQRAWIAARKRHHAKRVRALETALREQRPLERADRQLLARFEQAGGREAVFGADDRVRSQRGLRERFKRGVEISGRYDGIFREIMRAHGVPEDLAYLPHVESSFQTHARSSVGAGGVWQFMPATGRLFMTVDGDVDERFDPILAADGAARYLAQAHRKLGSWPLAITSYNHGQGGMARAKAQYGDDIGRIVEDYDGRYFGFASRNFYAEFVAAREVAAHARRYFPEGLTYERPWRHDRLVLRHSLPVHRLASHYALSPHQLSALNLHWRTHLSEGRRPIPAGTTVWLPEGSLQRIASHPPAVPVVVERKPAPRPQIASTPRRGQAAASRYHIVQPNETLYRVALENGLTVPQLRALNQLTPGDNAIHPGQRLRIGGI</sequence>
<dbReference type="Proteomes" id="UP000740754">
    <property type="component" value="Unassembled WGS sequence"/>
</dbReference>
<dbReference type="CDD" id="cd16894">
    <property type="entry name" value="MltD-like"/>
    <property type="match status" value="1"/>
</dbReference>
<dbReference type="PANTHER" id="PTHR37423">
    <property type="entry name" value="SOLUBLE LYTIC MUREIN TRANSGLYCOSYLASE-RELATED"/>
    <property type="match status" value="1"/>
</dbReference>
<protein>
    <submittedName>
        <fullName evidence="4">Transglycosylase SLT domain-containing protein</fullName>
    </submittedName>
</protein>
<comment type="similarity">
    <text evidence="1">Belongs to the transglycosylase Slt family.</text>
</comment>
<dbReference type="SMART" id="SM00257">
    <property type="entry name" value="LysM"/>
    <property type="match status" value="1"/>
</dbReference>
<keyword evidence="5" id="KW-1185">Reference proteome</keyword>
<dbReference type="Gene3D" id="1.10.530.10">
    <property type="match status" value="1"/>
</dbReference>
<dbReference type="CDD" id="cd00118">
    <property type="entry name" value="LysM"/>
    <property type="match status" value="1"/>
</dbReference>
<dbReference type="Gene3D" id="3.10.350.10">
    <property type="entry name" value="LysM domain"/>
    <property type="match status" value="1"/>
</dbReference>
<evidence type="ECO:0000313" key="5">
    <source>
        <dbReference type="Proteomes" id="UP000740754"/>
    </source>
</evidence>
<dbReference type="SUPFAM" id="SSF54106">
    <property type="entry name" value="LysM domain"/>
    <property type="match status" value="1"/>
</dbReference>
<organism evidence="4 5">
    <name type="scientific">Marichromatium bheemlicum</name>
    <dbReference type="NCBI Taxonomy" id="365339"/>
    <lineage>
        <taxon>Bacteria</taxon>
        <taxon>Pseudomonadati</taxon>
        <taxon>Pseudomonadota</taxon>
        <taxon>Gammaproteobacteria</taxon>
        <taxon>Chromatiales</taxon>
        <taxon>Chromatiaceae</taxon>
        <taxon>Marichromatium</taxon>
    </lineage>
</organism>
<dbReference type="PROSITE" id="PS51782">
    <property type="entry name" value="LYSM"/>
    <property type="match status" value="1"/>
</dbReference>
<evidence type="ECO:0000259" key="3">
    <source>
        <dbReference type="PROSITE" id="PS51782"/>
    </source>
</evidence>
<dbReference type="SUPFAM" id="SSF53955">
    <property type="entry name" value="Lysozyme-like"/>
    <property type="match status" value="1"/>
</dbReference>
<feature type="domain" description="LysM" evidence="3">
    <location>
        <begin position="423"/>
        <end position="468"/>
    </location>
</feature>
<proteinExistence type="inferred from homology"/>
<dbReference type="InterPro" id="IPR036779">
    <property type="entry name" value="LysM_dom_sf"/>
</dbReference>
<dbReference type="InterPro" id="IPR023346">
    <property type="entry name" value="Lysozyme-like_dom_sf"/>
</dbReference>
<feature type="signal peptide" evidence="2">
    <location>
        <begin position="1"/>
        <end position="29"/>
    </location>
</feature>
<dbReference type="PROSITE" id="PS51257">
    <property type="entry name" value="PROKAR_LIPOPROTEIN"/>
    <property type="match status" value="1"/>
</dbReference>
<evidence type="ECO:0000256" key="2">
    <source>
        <dbReference type="SAM" id="SignalP"/>
    </source>
</evidence>
<dbReference type="EMBL" id="JAAXKX010000004">
    <property type="protein sequence ID" value="NKN32560.1"/>
    <property type="molecule type" value="Genomic_DNA"/>
</dbReference>
<reference evidence="4 5" key="1">
    <citation type="submission" date="2020-04" db="EMBL/GenBank/DDBJ databases">
        <title>Draft Whole-Genome sequence of Marichromatium bheemlicum DSM 18632, type strain.</title>
        <authorList>
            <person name="Kyndt J.A."/>
            <person name="Meyer T.E."/>
        </authorList>
    </citation>
    <scope>NUCLEOTIDE SEQUENCE [LARGE SCALE GENOMIC DNA]</scope>
    <source>
        <strain evidence="4 5">DSM 18632</strain>
    </source>
</reference>
<dbReference type="Pfam" id="PF01464">
    <property type="entry name" value="SLT"/>
    <property type="match status" value="1"/>
</dbReference>
<dbReference type="InterPro" id="IPR018392">
    <property type="entry name" value="LysM"/>
</dbReference>
<gene>
    <name evidence="4" type="ORF">HF203_04925</name>
</gene>
<evidence type="ECO:0000313" key="4">
    <source>
        <dbReference type="EMBL" id="NKN32560.1"/>
    </source>
</evidence>
<keyword evidence="2" id="KW-0732">Signal</keyword>
<dbReference type="PANTHER" id="PTHR37423:SF2">
    <property type="entry name" value="MEMBRANE-BOUND LYTIC MUREIN TRANSGLYCOSYLASE C"/>
    <property type="match status" value="1"/>
</dbReference>
<accession>A0ABX1I839</accession>